<dbReference type="InterPro" id="IPR036318">
    <property type="entry name" value="FAD-bd_PCMH-like_sf"/>
</dbReference>
<dbReference type="InterPro" id="IPR016166">
    <property type="entry name" value="FAD-bd_PCMH"/>
</dbReference>
<accession>A0A8H6L5X8</accession>
<gene>
    <name evidence="8" type="ORF">HO173_005149</name>
</gene>
<dbReference type="Gene3D" id="3.40.462.20">
    <property type="match status" value="1"/>
</dbReference>
<protein>
    <recommendedName>
        <fullName evidence="7">FAD-binding PCMH-type domain-containing protein</fullName>
    </recommendedName>
</protein>
<dbReference type="Gene3D" id="3.40.50.150">
    <property type="entry name" value="Vaccinia Virus protein VP39"/>
    <property type="match status" value="1"/>
</dbReference>
<sequence length="916" mass="99682">MWPLSPLSLYILPFLLSLVSAVVLPTSPANSTCNQQCQIDKNLGPELSRHASIVHTTSAIPRWSDFDAPNPGTVVNVASEHDVLLTVKYCIAHNLRFLAQNGGNAWGTTFTIGQNDVLINLRGIRKIRFNANKTQVTFQGGAIVSEVVDAAYGNGTQVLTGNCNCIGTLGAALGGGYSRLMGLYGFGVDNILSMNLVTPSGTAIEVGPKDTDLWWALRGAGPNFGIVTSATMKSYPVPTAQNGAWLGPLIFTEDKIEALVQAINDLDLLPPMAIFLYFATLPPNNTATVIAIPFYLGNETQGKAAFASISAVGPVADETAWIPYNLINAGSDTFCAKGGRKPSYGAGFAQMDPATWRSIWNEYNTFIQNPGTQNTSVLVECYSLYKATSFGNASSSYAFRSSIKYNAVVNTWYADPALDSRAEAFGSAVRDLWRSTDNLPSNETYINYANGDEPLETVYGGNVARLQKIKREHDPRGRFNQFFPLTNGNALRTGSPSSPPSSPRTRSASVTTLNGHDLPPLSFAADAPPGLPEVLASARAAVVEAADELKLLVQGPKEALQSEGVRFPFFRDGGTECIEMLFLHVVVDYGIARSFPVGQEATFADIGGACGLGEREVRRVLRHAMTKRVFRESRKGVVEHTAASRLLAQDEAFADWANVNLGEAWPAAAQTVNAMRKWPGSQRAAQSGFSCSRGTDDTLFDYLGKHPERATKFASGMSAFSTGPGYKLDHIVDDPLWTDLGEAVVVDLGGSTGEAMIALTSKFPRLVAVVQDLPNPIARHLVPPTAIQGRIRFMAHDFFNEQPVKDADVYFFRLVLHNWSDEDCSRILRALVPALKPGARIIVNEWCLPEIHTISIMEERRLRAMDMHMLSLLNARERDSDDWADLFNHAHPKFQLKSITTPRGSNLSVIEVVWTG</sequence>
<keyword evidence="9" id="KW-1185">Reference proteome</keyword>
<dbReference type="PROSITE" id="PS51683">
    <property type="entry name" value="SAM_OMT_II"/>
    <property type="match status" value="1"/>
</dbReference>
<feature type="chain" id="PRO_5034688313" description="FAD-binding PCMH-type domain-containing protein" evidence="6">
    <location>
        <begin position="22"/>
        <end position="916"/>
    </location>
</feature>
<feature type="region of interest" description="Disordered" evidence="5">
    <location>
        <begin position="477"/>
        <end position="519"/>
    </location>
</feature>
<name>A0A8H6L5X8_9LECA</name>
<dbReference type="InterPro" id="IPR016461">
    <property type="entry name" value="COMT-like"/>
</dbReference>
<evidence type="ECO:0000256" key="5">
    <source>
        <dbReference type="SAM" id="MobiDB-lite"/>
    </source>
</evidence>
<feature type="domain" description="FAD-binding PCMH-type" evidence="7">
    <location>
        <begin position="67"/>
        <end position="237"/>
    </location>
</feature>
<dbReference type="PANTHER" id="PTHR43712:SF12">
    <property type="entry name" value="STERIGMATOCYSTIN 8-O-METHYLTRANSFERASE"/>
    <property type="match status" value="1"/>
</dbReference>
<dbReference type="Pfam" id="PF01565">
    <property type="entry name" value="FAD_binding_4"/>
    <property type="match status" value="1"/>
</dbReference>
<evidence type="ECO:0000313" key="8">
    <source>
        <dbReference type="EMBL" id="KAF6236858.1"/>
    </source>
</evidence>
<dbReference type="GO" id="GO:0071949">
    <property type="term" value="F:FAD binding"/>
    <property type="evidence" value="ECO:0007669"/>
    <property type="project" value="InterPro"/>
</dbReference>
<keyword evidence="4" id="KW-0949">S-adenosyl-L-methionine</keyword>
<feature type="signal peptide" evidence="6">
    <location>
        <begin position="1"/>
        <end position="21"/>
    </location>
</feature>
<dbReference type="InterPro" id="IPR001077">
    <property type="entry name" value="COMT_C"/>
</dbReference>
<dbReference type="SUPFAM" id="SSF56176">
    <property type="entry name" value="FAD-binding/transporter-associated domain-like"/>
    <property type="match status" value="1"/>
</dbReference>
<dbReference type="OrthoDB" id="415825at2759"/>
<dbReference type="GO" id="GO:0032259">
    <property type="term" value="P:methylation"/>
    <property type="evidence" value="ECO:0007669"/>
    <property type="project" value="UniProtKB-KW"/>
</dbReference>
<dbReference type="Pfam" id="PF08031">
    <property type="entry name" value="BBE"/>
    <property type="match status" value="1"/>
</dbReference>
<dbReference type="Gene3D" id="1.10.10.10">
    <property type="entry name" value="Winged helix-like DNA-binding domain superfamily/Winged helix DNA-binding domain"/>
    <property type="match status" value="1"/>
</dbReference>
<comment type="similarity">
    <text evidence="1">Belongs to the oxygen-dependent FAD-linked oxidoreductase family.</text>
</comment>
<organism evidence="8 9">
    <name type="scientific">Letharia columbiana</name>
    <dbReference type="NCBI Taxonomy" id="112416"/>
    <lineage>
        <taxon>Eukaryota</taxon>
        <taxon>Fungi</taxon>
        <taxon>Dikarya</taxon>
        <taxon>Ascomycota</taxon>
        <taxon>Pezizomycotina</taxon>
        <taxon>Lecanoromycetes</taxon>
        <taxon>OSLEUM clade</taxon>
        <taxon>Lecanoromycetidae</taxon>
        <taxon>Lecanorales</taxon>
        <taxon>Lecanorineae</taxon>
        <taxon>Parmeliaceae</taxon>
        <taxon>Letharia</taxon>
    </lineage>
</organism>
<dbReference type="InterPro" id="IPR012951">
    <property type="entry name" value="BBE"/>
</dbReference>
<dbReference type="InterPro" id="IPR006094">
    <property type="entry name" value="Oxid_FAD_bind_N"/>
</dbReference>
<dbReference type="Pfam" id="PF00891">
    <property type="entry name" value="Methyltransf_2"/>
    <property type="match status" value="1"/>
</dbReference>
<evidence type="ECO:0000259" key="7">
    <source>
        <dbReference type="PROSITE" id="PS51387"/>
    </source>
</evidence>
<feature type="compositionally biased region" description="Low complexity" evidence="5">
    <location>
        <begin position="503"/>
        <end position="512"/>
    </location>
</feature>
<dbReference type="PROSITE" id="PS51387">
    <property type="entry name" value="FAD_PCMH"/>
    <property type="match status" value="1"/>
</dbReference>
<keyword evidence="6" id="KW-0732">Signal</keyword>
<dbReference type="EMBL" id="JACCJC010000017">
    <property type="protein sequence ID" value="KAF6236858.1"/>
    <property type="molecule type" value="Genomic_DNA"/>
</dbReference>
<dbReference type="AlphaFoldDB" id="A0A8H6L5X8"/>
<proteinExistence type="inferred from homology"/>
<dbReference type="SUPFAM" id="SSF53335">
    <property type="entry name" value="S-adenosyl-L-methionine-dependent methyltransferases"/>
    <property type="match status" value="1"/>
</dbReference>
<keyword evidence="3" id="KW-0808">Transferase</keyword>
<reference evidence="8 9" key="1">
    <citation type="journal article" date="2020" name="Genomics">
        <title>Complete, high-quality genomes from long-read metagenomic sequencing of two wolf lichen thalli reveals enigmatic genome architecture.</title>
        <authorList>
            <person name="McKenzie S.K."/>
            <person name="Walston R.F."/>
            <person name="Allen J.L."/>
        </authorList>
    </citation>
    <scope>NUCLEOTIDE SEQUENCE [LARGE SCALE GENOMIC DNA]</scope>
    <source>
        <strain evidence="8">WasteWater2</strain>
    </source>
</reference>
<dbReference type="CDD" id="cd02440">
    <property type="entry name" value="AdoMet_MTases"/>
    <property type="match status" value="1"/>
</dbReference>
<evidence type="ECO:0000256" key="3">
    <source>
        <dbReference type="ARBA" id="ARBA00022679"/>
    </source>
</evidence>
<keyword evidence="2" id="KW-0489">Methyltransferase</keyword>
<evidence type="ECO:0000256" key="6">
    <source>
        <dbReference type="SAM" id="SignalP"/>
    </source>
</evidence>
<dbReference type="InterPro" id="IPR036390">
    <property type="entry name" value="WH_DNA-bd_sf"/>
</dbReference>
<dbReference type="SUPFAM" id="SSF46785">
    <property type="entry name" value="Winged helix' DNA-binding domain"/>
    <property type="match status" value="1"/>
</dbReference>
<evidence type="ECO:0000256" key="2">
    <source>
        <dbReference type="ARBA" id="ARBA00022603"/>
    </source>
</evidence>
<dbReference type="InterPro" id="IPR036388">
    <property type="entry name" value="WH-like_DNA-bd_sf"/>
</dbReference>
<evidence type="ECO:0000256" key="1">
    <source>
        <dbReference type="ARBA" id="ARBA00005466"/>
    </source>
</evidence>
<dbReference type="InterPro" id="IPR029063">
    <property type="entry name" value="SAM-dependent_MTases_sf"/>
</dbReference>
<dbReference type="GO" id="GO:0008171">
    <property type="term" value="F:O-methyltransferase activity"/>
    <property type="evidence" value="ECO:0007669"/>
    <property type="project" value="InterPro"/>
</dbReference>
<dbReference type="PANTHER" id="PTHR43712">
    <property type="entry name" value="PUTATIVE (AFU_ORTHOLOGUE AFUA_4G14580)-RELATED"/>
    <property type="match status" value="1"/>
</dbReference>
<dbReference type="GeneID" id="59286813"/>
<dbReference type="GO" id="GO:0016491">
    <property type="term" value="F:oxidoreductase activity"/>
    <property type="evidence" value="ECO:0007669"/>
    <property type="project" value="InterPro"/>
</dbReference>
<evidence type="ECO:0000313" key="9">
    <source>
        <dbReference type="Proteomes" id="UP000578531"/>
    </source>
</evidence>
<comment type="caution">
    <text evidence="8">The sequence shown here is derived from an EMBL/GenBank/DDBJ whole genome shotgun (WGS) entry which is preliminary data.</text>
</comment>
<dbReference type="RefSeq" id="XP_037166191.1">
    <property type="nucleotide sequence ID" value="XM_037307067.1"/>
</dbReference>
<evidence type="ECO:0000256" key="4">
    <source>
        <dbReference type="ARBA" id="ARBA00022691"/>
    </source>
</evidence>
<dbReference type="Proteomes" id="UP000578531">
    <property type="component" value="Unassembled WGS sequence"/>
</dbReference>
<dbReference type="InterPro" id="IPR016169">
    <property type="entry name" value="FAD-bd_PCMH_sub2"/>
</dbReference>
<dbReference type="Gene3D" id="3.30.465.10">
    <property type="match status" value="1"/>
</dbReference>